<sequence length="184" mass="19940">MWLFVPLAVVDSALPVLLQTKKNNPEAFRPRYQLMLMLVLGIGICAGIGLSVLAPWIVWLLYGEAYAPAANVLRVIAWMGIFSNIGSARGIYIQAEEQQSAIKYISLITALVTIGLNATLIPLFGLGGAAAACLLSFLAESMLATSIVPGTRAYLKLYFGSFRTLYEAARNWIRNRKAKGGASE</sequence>
<name>A0A645HVG1_9ZZZZ</name>
<keyword evidence="1" id="KW-1133">Transmembrane helix</keyword>
<reference evidence="2" key="1">
    <citation type="submission" date="2019-08" db="EMBL/GenBank/DDBJ databases">
        <authorList>
            <person name="Kucharzyk K."/>
            <person name="Murdoch R.W."/>
            <person name="Higgins S."/>
            <person name="Loffler F."/>
        </authorList>
    </citation>
    <scope>NUCLEOTIDE SEQUENCE</scope>
</reference>
<protein>
    <submittedName>
        <fullName evidence="2">Uncharacterized protein</fullName>
    </submittedName>
</protein>
<accession>A0A645HVG1</accession>
<comment type="caution">
    <text evidence="2">The sequence shown here is derived from an EMBL/GenBank/DDBJ whole genome shotgun (WGS) entry which is preliminary data.</text>
</comment>
<feature type="transmembrane region" description="Helical" evidence="1">
    <location>
        <begin position="71"/>
        <end position="92"/>
    </location>
</feature>
<dbReference type="PANTHER" id="PTHR43424">
    <property type="entry name" value="LOCUS PUTATIVE PROTEIN 1-RELATED"/>
    <property type="match status" value="1"/>
</dbReference>
<organism evidence="2">
    <name type="scientific">bioreactor metagenome</name>
    <dbReference type="NCBI Taxonomy" id="1076179"/>
    <lineage>
        <taxon>unclassified sequences</taxon>
        <taxon>metagenomes</taxon>
        <taxon>ecological metagenomes</taxon>
    </lineage>
</organism>
<dbReference type="EMBL" id="VSSQ01101188">
    <property type="protein sequence ID" value="MPN43045.1"/>
    <property type="molecule type" value="Genomic_DNA"/>
</dbReference>
<dbReference type="InterPro" id="IPR052556">
    <property type="entry name" value="PolySynth_Transporter"/>
</dbReference>
<feature type="transmembrane region" description="Helical" evidence="1">
    <location>
        <begin position="104"/>
        <end position="123"/>
    </location>
</feature>
<dbReference type="PANTHER" id="PTHR43424:SF1">
    <property type="entry name" value="LOCUS PUTATIVE PROTEIN 1-RELATED"/>
    <property type="match status" value="1"/>
</dbReference>
<feature type="transmembrane region" description="Helical" evidence="1">
    <location>
        <begin position="34"/>
        <end position="59"/>
    </location>
</feature>
<keyword evidence="1" id="KW-0472">Membrane</keyword>
<proteinExistence type="predicted"/>
<dbReference type="AlphaFoldDB" id="A0A645HVG1"/>
<keyword evidence="1" id="KW-0812">Transmembrane</keyword>
<evidence type="ECO:0000256" key="1">
    <source>
        <dbReference type="SAM" id="Phobius"/>
    </source>
</evidence>
<evidence type="ECO:0000313" key="2">
    <source>
        <dbReference type="EMBL" id="MPN43045.1"/>
    </source>
</evidence>
<feature type="transmembrane region" description="Helical" evidence="1">
    <location>
        <begin position="129"/>
        <end position="148"/>
    </location>
</feature>
<gene>
    <name evidence="2" type="ORF">SDC9_190604</name>
</gene>